<dbReference type="AlphaFoldDB" id="A0A6J6RUT4"/>
<dbReference type="Gene3D" id="3.40.50.150">
    <property type="entry name" value="Vaccinia Virus protein VP39"/>
    <property type="match status" value="1"/>
</dbReference>
<reference evidence="1" key="1">
    <citation type="submission" date="2020-05" db="EMBL/GenBank/DDBJ databases">
        <authorList>
            <person name="Chiriac C."/>
            <person name="Salcher M."/>
            <person name="Ghai R."/>
            <person name="Kavagutti S V."/>
        </authorList>
    </citation>
    <scope>NUCLEOTIDE SEQUENCE</scope>
</reference>
<dbReference type="EMBL" id="CAEZXR010000331">
    <property type="protein sequence ID" value="CAB4726181.1"/>
    <property type="molecule type" value="Genomic_DNA"/>
</dbReference>
<evidence type="ECO:0000313" key="1">
    <source>
        <dbReference type="EMBL" id="CAB4726181.1"/>
    </source>
</evidence>
<proteinExistence type="predicted"/>
<dbReference type="SUPFAM" id="SSF53335">
    <property type="entry name" value="S-adenosyl-L-methionine-dependent methyltransferases"/>
    <property type="match status" value="1"/>
</dbReference>
<accession>A0A6J6RUT4</accession>
<protein>
    <submittedName>
        <fullName evidence="1">Unannotated protein</fullName>
    </submittedName>
</protein>
<dbReference type="InterPro" id="IPR029063">
    <property type="entry name" value="SAM-dependent_MTases_sf"/>
</dbReference>
<name>A0A6J6RUT4_9ZZZZ</name>
<sequence length="136" mass="14903">MVEQARARFPEGRYDVGDLRQLMRPTTAPGWSAVLGWYSLIHLAASELPGAIAALARPARPGGLVVLALHVGDAVRHLDEWFDTPVDLDVVLHDPHAVVAMVEAAGLVDVEWYHRGPITGRGETTERLYVLARTPH</sequence>
<gene>
    <name evidence="1" type="ORF">UFOPK2579_02307</name>
</gene>
<organism evidence="1">
    <name type="scientific">freshwater metagenome</name>
    <dbReference type="NCBI Taxonomy" id="449393"/>
    <lineage>
        <taxon>unclassified sequences</taxon>
        <taxon>metagenomes</taxon>
        <taxon>ecological metagenomes</taxon>
    </lineage>
</organism>